<dbReference type="AlphaFoldDB" id="A0A8S3I511"/>
<name>A0A8S3I511_9BILA</name>
<evidence type="ECO:0000313" key="1">
    <source>
        <dbReference type="EMBL" id="CAF5194342.1"/>
    </source>
</evidence>
<protein>
    <submittedName>
        <fullName evidence="1">Uncharacterized protein</fullName>
    </submittedName>
</protein>
<accession>A0A8S3I511</accession>
<proteinExistence type="predicted"/>
<evidence type="ECO:0000313" key="2">
    <source>
        <dbReference type="Proteomes" id="UP000676336"/>
    </source>
</evidence>
<feature type="non-terminal residue" evidence="1">
    <location>
        <position position="25"/>
    </location>
</feature>
<comment type="caution">
    <text evidence="1">The sequence shown here is derived from an EMBL/GenBank/DDBJ whole genome shotgun (WGS) entry which is preliminary data.</text>
</comment>
<dbReference type="Proteomes" id="UP000676336">
    <property type="component" value="Unassembled WGS sequence"/>
</dbReference>
<reference evidence="1" key="1">
    <citation type="submission" date="2021-02" db="EMBL/GenBank/DDBJ databases">
        <authorList>
            <person name="Nowell W R."/>
        </authorList>
    </citation>
    <scope>NUCLEOTIDE SEQUENCE</scope>
</reference>
<organism evidence="1 2">
    <name type="scientific">Rotaria magnacalcarata</name>
    <dbReference type="NCBI Taxonomy" id="392030"/>
    <lineage>
        <taxon>Eukaryota</taxon>
        <taxon>Metazoa</taxon>
        <taxon>Spiralia</taxon>
        <taxon>Gnathifera</taxon>
        <taxon>Rotifera</taxon>
        <taxon>Eurotatoria</taxon>
        <taxon>Bdelloidea</taxon>
        <taxon>Philodinida</taxon>
        <taxon>Philodinidae</taxon>
        <taxon>Rotaria</taxon>
    </lineage>
</organism>
<sequence>MENRTLFKRPDCTGSDYSTVIFVVN</sequence>
<dbReference type="EMBL" id="CAJOBI010327810">
    <property type="protein sequence ID" value="CAF5194342.1"/>
    <property type="molecule type" value="Genomic_DNA"/>
</dbReference>
<gene>
    <name evidence="1" type="ORF">SMN809_LOCUS73401</name>
</gene>